<feature type="region of interest" description="Disordered" evidence="1">
    <location>
        <begin position="354"/>
        <end position="377"/>
    </location>
</feature>
<reference evidence="2" key="1">
    <citation type="submission" date="2023-07" db="EMBL/GenBank/DDBJ databases">
        <authorList>
            <consortium name="AG Swart"/>
            <person name="Singh M."/>
            <person name="Singh A."/>
            <person name="Seah K."/>
            <person name="Emmerich C."/>
        </authorList>
    </citation>
    <scope>NUCLEOTIDE SEQUENCE</scope>
    <source>
        <strain evidence="2">DP1</strain>
    </source>
</reference>
<name>A0AAD2D4J9_EUPCR</name>
<evidence type="ECO:0000313" key="3">
    <source>
        <dbReference type="Proteomes" id="UP001295684"/>
    </source>
</evidence>
<feature type="compositionally biased region" description="Basic residues" evidence="1">
    <location>
        <begin position="1"/>
        <end position="21"/>
    </location>
</feature>
<evidence type="ECO:0000256" key="1">
    <source>
        <dbReference type="SAM" id="MobiDB-lite"/>
    </source>
</evidence>
<feature type="compositionally biased region" description="Polar residues" evidence="1">
    <location>
        <begin position="90"/>
        <end position="103"/>
    </location>
</feature>
<feature type="compositionally biased region" description="Polar residues" evidence="1">
    <location>
        <begin position="132"/>
        <end position="149"/>
    </location>
</feature>
<evidence type="ECO:0000313" key="2">
    <source>
        <dbReference type="EMBL" id="CAI2380869.1"/>
    </source>
</evidence>
<accession>A0AAD2D4J9</accession>
<dbReference type="EMBL" id="CAMPGE010022868">
    <property type="protein sequence ID" value="CAI2380869.1"/>
    <property type="molecule type" value="Genomic_DNA"/>
</dbReference>
<comment type="caution">
    <text evidence="2">The sequence shown here is derived from an EMBL/GenBank/DDBJ whole genome shotgun (WGS) entry which is preliminary data.</text>
</comment>
<feature type="region of interest" description="Disordered" evidence="1">
    <location>
        <begin position="1"/>
        <end position="25"/>
    </location>
</feature>
<proteinExistence type="predicted"/>
<dbReference type="AlphaFoldDB" id="A0AAD2D4J9"/>
<gene>
    <name evidence="2" type="ORF">ECRASSUSDP1_LOCUS22309</name>
</gene>
<sequence length="434" mass="50128">MNKSKEGKRKNSKIRCKKMSKLKPTTLDSKKDFISFNRSQIGKKSIRQSNIRHKNEQNPFGCKIPLGLDASKSMASRAMSAHGTGRASMRTVSSQKSDFTKFQQPELGSDNTKVPTFQQENTLHASRKKTQTSKIGSSKQNTQGKQNNNLRRDKDTIHFLEQPNSKPVDSIMKENKVHFSYKLRQRLLKQFAELDIDREISSFRNQKAQQRNTHPVKQQYQEHINSITSISNTYISTITQKYNTKSFLSECQNKYRKFYNPSKVLASSKFQRRRVPLSRLKFKKDPSVSSSRNRYSRMDREYLAAYAKKSFKPPICSSDTARSPLSDQDFNLIFDDSHFHSIEPQIKLHSRLTTHSNKTKNLAEGSKDRHLTNPNLTSTNHIRSPTVLFHQRLVDLIIPIQKPSKRLRDSRLFSEVLENCKILSGCPKINMKTN</sequence>
<protein>
    <submittedName>
        <fullName evidence="2">Uncharacterized protein</fullName>
    </submittedName>
</protein>
<feature type="compositionally biased region" description="Polar residues" evidence="1">
    <location>
        <begin position="109"/>
        <end position="124"/>
    </location>
</feature>
<feature type="region of interest" description="Disordered" evidence="1">
    <location>
        <begin position="81"/>
        <end position="155"/>
    </location>
</feature>
<keyword evidence="3" id="KW-1185">Reference proteome</keyword>
<organism evidence="2 3">
    <name type="scientific">Euplotes crassus</name>
    <dbReference type="NCBI Taxonomy" id="5936"/>
    <lineage>
        <taxon>Eukaryota</taxon>
        <taxon>Sar</taxon>
        <taxon>Alveolata</taxon>
        <taxon>Ciliophora</taxon>
        <taxon>Intramacronucleata</taxon>
        <taxon>Spirotrichea</taxon>
        <taxon>Hypotrichia</taxon>
        <taxon>Euplotida</taxon>
        <taxon>Euplotidae</taxon>
        <taxon>Moneuplotes</taxon>
    </lineage>
</organism>
<dbReference type="Proteomes" id="UP001295684">
    <property type="component" value="Unassembled WGS sequence"/>
</dbReference>